<evidence type="ECO:0000313" key="2">
    <source>
        <dbReference type="Proteomes" id="UP001472677"/>
    </source>
</evidence>
<evidence type="ECO:0000313" key="1">
    <source>
        <dbReference type="EMBL" id="KAK8483782.1"/>
    </source>
</evidence>
<organism evidence="1 2">
    <name type="scientific">Hibiscus sabdariffa</name>
    <name type="common">roselle</name>
    <dbReference type="NCBI Taxonomy" id="183260"/>
    <lineage>
        <taxon>Eukaryota</taxon>
        <taxon>Viridiplantae</taxon>
        <taxon>Streptophyta</taxon>
        <taxon>Embryophyta</taxon>
        <taxon>Tracheophyta</taxon>
        <taxon>Spermatophyta</taxon>
        <taxon>Magnoliopsida</taxon>
        <taxon>eudicotyledons</taxon>
        <taxon>Gunneridae</taxon>
        <taxon>Pentapetalae</taxon>
        <taxon>rosids</taxon>
        <taxon>malvids</taxon>
        <taxon>Malvales</taxon>
        <taxon>Malvaceae</taxon>
        <taxon>Malvoideae</taxon>
        <taxon>Hibiscus</taxon>
    </lineage>
</organism>
<sequence>MVWEDVQHNFFWSIGTRDITNFRSDSWLSDVGPLRPLVLTPNLVPFVSMHLSSMVTEHEAWKWDVFQHVLPHDILLRIATVMPPSTNSKPHEPCWGCYVDEGFLVSKAYNIRSSLGSSFAVSDLVWSPIAKYKGRQRIRCFCGWHVGIDYSLIVNDFDNTWISMLIVYNIALIGRTLIMYSDSAQRIFMSGQL</sequence>
<gene>
    <name evidence="1" type="ORF">V6N12_017979</name>
</gene>
<accession>A0ABR1ZTM0</accession>
<dbReference type="Proteomes" id="UP001472677">
    <property type="component" value="Unassembled WGS sequence"/>
</dbReference>
<proteinExistence type="predicted"/>
<comment type="caution">
    <text evidence="1">The sequence shown here is derived from an EMBL/GenBank/DDBJ whole genome shotgun (WGS) entry which is preliminary data.</text>
</comment>
<protein>
    <recommendedName>
        <fullName evidence="3">Reverse transcriptase zinc-binding domain-containing protein</fullName>
    </recommendedName>
</protein>
<dbReference type="EMBL" id="JBBPBM010001484">
    <property type="protein sequence ID" value="KAK8483782.1"/>
    <property type="molecule type" value="Genomic_DNA"/>
</dbReference>
<keyword evidence="2" id="KW-1185">Reference proteome</keyword>
<reference evidence="1 2" key="1">
    <citation type="journal article" date="2024" name="G3 (Bethesda)">
        <title>Genome assembly of Hibiscus sabdariffa L. provides insights into metabolisms of medicinal natural products.</title>
        <authorList>
            <person name="Kim T."/>
        </authorList>
    </citation>
    <scope>NUCLEOTIDE SEQUENCE [LARGE SCALE GENOMIC DNA]</scope>
    <source>
        <strain evidence="1">TK-2024</strain>
        <tissue evidence="1">Old leaves</tissue>
    </source>
</reference>
<name>A0ABR1ZTM0_9ROSI</name>
<evidence type="ECO:0008006" key="3">
    <source>
        <dbReference type="Google" id="ProtNLM"/>
    </source>
</evidence>